<dbReference type="Proteomes" id="UP001172778">
    <property type="component" value="Unassembled WGS sequence"/>
</dbReference>
<accession>A0ABT7DZM9</accession>
<name>A0ABT7DZM9_9NEIS</name>
<gene>
    <name evidence="1" type="ORF">PZA18_15835</name>
</gene>
<proteinExistence type="predicted"/>
<evidence type="ECO:0000313" key="2">
    <source>
        <dbReference type="Proteomes" id="UP001172778"/>
    </source>
</evidence>
<organism evidence="1 2">
    <name type="scientific">Parachitinimonas caeni</name>
    <dbReference type="NCBI Taxonomy" id="3031301"/>
    <lineage>
        <taxon>Bacteria</taxon>
        <taxon>Pseudomonadati</taxon>
        <taxon>Pseudomonadota</taxon>
        <taxon>Betaproteobacteria</taxon>
        <taxon>Neisseriales</taxon>
        <taxon>Chitinibacteraceae</taxon>
        <taxon>Parachitinimonas</taxon>
    </lineage>
</organism>
<dbReference type="RefSeq" id="WP_284101837.1">
    <property type="nucleotide sequence ID" value="NZ_JARRAF010000020.1"/>
</dbReference>
<keyword evidence="2" id="KW-1185">Reference proteome</keyword>
<sequence>MPVANTEQALNQYIEALRARGVATKSLTLARHFLRYLLSALKDQPQNGNGYRRAADETLRNFPDQPQLVEFVRQFFPYWSGEVDLESGPDSIGLNSNQNLSEAFMKMESDPWSSATITSLERQLHLLRSLARYEEQLRQAGINEENAKARARLIKLLIYSIRDSAQNTDTYRAGVDEMLKLFKDTEKWHVFVGLAREFFYFLAHDSDAPSKLQKNIDLEDIRALMAG</sequence>
<protein>
    <submittedName>
        <fullName evidence="1">Uncharacterized protein</fullName>
    </submittedName>
</protein>
<evidence type="ECO:0000313" key="1">
    <source>
        <dbReference type="EMBL" id="MDK2125525.1"/>
    </source>
</evidence>
<dbReference type="EMBL" id="JARRAF010000020">
    <property type="protein sequence ID" value="MDK2125525.1"/>
    <property type="molecule type" value="Genomic_DNA"/>
</dbReference>
<reference evidence="1" key="1">
    <citation type="submission" date="2023-03" db="EMBL/GenBank/DDBJ databases">
        <title>Chitinimonas shenzhenensis gen. nov., sp. nov., a novel member of family Burkholderiaceae isolated from activated sludge collected in Shen Zhen, China.</title>
        <authorList>
            <person name="Wang X."/>
        </authorList>
    </citation>
    <scope>NUCLEOTIDE SEQUENCE</scope>
    <source>
        <strain evidence="1">DQS-5</strain>
    </source>
</reference>
<comment type="caution">
    <text evidence="1">The sequence shown here is derived from an EMBL/GenBank/DDBJ whole genome shotgun (WGS) entry which is preliminary data.</text>
</comment>